<sequence length="71" mass="7608">MPTPTVHSNAFNFLSFVQAGVDPRTGQYTCSISLPELKANHLCGPIVPLSLGFSPMNSRDTGFGKGWGLQL</sequence>
<feature type="non-terminal residue" evidence="1">
    <location>
        <position position="71"/>
    </location>
</feature>
<organism evidence="1 2">
    <name type="scientific">Pseudomonas syringae</name>
    <dbReference type="NCBI Taxonomy" id="317"/>
    <lineage>
        <taxon>Bacteria</taxon>
        <taxon>Pseudomonadati</taxon>
        <taxon>Pseudomonadota</taxon>
        <taxon>Gammaproteobacteria</taxon>
        <taxon>Pseudomonadales</taxon>
        <taxon>Pseudomonadaceae</taxon>
        <taxon>Pseudomonas</taxon>
    </lineage>
</organism>
<evidence type="ECO:0000313" key="2">
    <source>
        <dbReference type="Proteomes" id="UP000814010"/>
    </source>
</evidence>
<proteinExistence type="predicted"/>
<dbReference type="Proteomes" id="UP000814010">
    <property type="component" value="Unassembled WGS sequence"/>
</dbReference>
<accession>A0A9Q4A9E6</accession>
<dbReference type="AlphaFoldDB" id="A0A9Q4A9E6"/>
<protein>
    <submittedName>
        <fullName evidence="1">Uncharacterized protein</fullName>
    </submittedName>
</protein>
<dbReference type="RefSeq" id="WP_236425779.1">
    <property type="nucleotide sequence ID" value="NZ_WKAE01000451.1"/>
</dbReference>
<dbReference type="EMBL" id="WKAE01000451">
    <property type="protein sequence ID" value="MCF5632444.1"/>
    <property type="molecule type" value="Genomic_DNA"/>
</dbReference>
<reference evidence="1" key="1">
    <citation type="submission" date="2019-11" db="EMBL/GenBank/DDBJ databases">
        <title>Epiphytic Pseudomonas syringae from cherry orchards.</title>
        <authorList>
            <person name="Hulin M.T."/>
        </authorList>
    </citation>
    <scope>NUCLEOTIDE SEQUENCE</scope>
    <source>
        <strain evidence="1">PA-2-5E</strain>
    </source>
</reference>
<comment type="caution">
    <text evidence="1">The sequence shown here is derived from an EMBL/GenBank/DDBJ whole genome shotgun (WGS) entry which is preliminary data.</text>
</comment>
<gene>
    <name evidence="1" type="ORF">GIV53_24840</name>
</gene>
<name>A0A9Q4A9E6_PSESX</name>
<evidence type="ECO:0000313" key="1">
    <source>
        <dbReference type="EMBL" id="MCF5632444.1"/>
    </source>
</evidence>